<dbReference type="Gene3D" id="3.30.420.10">
    <property type="entry name" value="Ribonuclease H-like superfamily/Ribonuclease H"/>
    <property type="match status" value="1"/>
</dbReference>
<dbReference type="AlphaFoldDB" id="A0A150IS19"/>
<dbReference type="Pfam" id="PF13482">
    <property type="entry name" value="RNase_H_2"/>
    <property type="match status" value="1"/>
</dbReference>
<dbReference type="InterPro" id="IPR012337">
    <property type="entry name" value="RNaseH-like_sf"/>
</dbReference>
<accession>A0A150IS19</accession>
<organism evidence="2 3">
    <name type="scientific">Candidatus Methanofastidiosum methylothiophilum</name>
    <dbReference type="NCBI Taxonomy" id="1705564"/>
    <lineage>
        <taxon>Archaea</taxon>
        <taxon>Methanobacteriati</taxon>
        <taxon>Methanobacteriota</taxon>
        <taxon>Stenosarchaea group</taxon>
        <taxon>Candidatus Methanofastidiosia</taxon>
        <taxon>Candidatus Methanofastidiosales</taxon>
        <taxon>Candidatus Methanofastidiosaceae</taxon>
        <taxon>Candidatus Methanofastidiosum</taxon>
    </lineage>
</organism>
<comment type="caution">
    <text evidence="2">The sequence shown here is derived from an EMBL/GenBank/DDBJ whole genome shotgun (WGS) entry which is preliminary data.</text>
</comment>
<sequence length="209" mass="24223">MCFAQGKVLDKRPMYEQINHPWYKANGSRIGYLDIEADGLKADFSTMLSWCIKERDGDIYYDVITQKDMLERKGDADRRIIESLVNTLSNFNIVVTYYGGDFRYDLPFVRTKAIHYGFEFPGWKSLFQYDLYAVVKQKLCLSRNTLDAACDYFGIVGKTPILKSAWRNAKYGDKEALEEVLSHNKGDVEILEALHKKLEPFKLWSKTSI</sequence>
<evidence type="ECO:0000313" key="2">
    <source>
        <dbReference type="EMBL" id="KYC47770.1"/>
    </source>
</evidence>
<protein>
    <recommendedName>
        <fullName evidence="1">YprB ribonuclease H-like domain-containing protein</fullName>
    </recommendedName>
</protein>
<dbReference type="EMBL" id="LNGC01000143">
    <property type="protein sequence ID" value="KYC47770.1"/>
    <property type="molecule type" value="Genomic_DNA"/>
</dbReference>
<dbReference type="Proteomes" id="UP000075398">
    <property type="component" value="Unassembled WGS sequence"/>
</dbReference>
<reference evidence="2 3" key="1">
    <citation type="journal article" date="2016" name="ISME J.">
        <title>Chasing the elusive Euryarchaeota class WSA2: genomes reveal a uniquely fastidious methyl-reducing methanogen.</title>
        <authorList>
            <person name="Nobu M.K."/>
            <person name="Narihiro T."/>
            <person name="Kuroda K."/>
            <person name="Mei R."/>
            <person name="Liu W.T."/>
        </authorList>
    </citation>
    <scope>NUCLEOTIDE SEQUENCE [LARGE SCALE GENOMIC DNA]</scope>
    <source>
        <strain evidence="2">U1lsi0528_Bin055</strain>
    </source>
</reference>
<dbReference type="SUPFAM" id="SSF53098">
    <property type="entry name" value="Ribonuclease H-like"/>
    <property type="match status" value="1"/>
</dbReference>
<name>A0A150IS19_9EURY</name>
<feature type="domain" description="YprB ribonuclease H-like" evidence="1">
    <location>
        <begin position="32"/>
        <end position="198"/>
    </location>
</feature>
<proteinExistence type="predicted"/>
<dbReference type="InterPro" id="IPR036397">
    <property type="entry name" value="RNaseH_sf"/>
</dbReference>
<evidence type="ECO:0000313" key="3">
    <source>
        <dbReference type="Proteomes" id="UP000075398"/>
    </source>
</evidence>
<gene>
    <name evidence="2" type="ORF">AMQ22_01932</name>
</gene>
<evidence type="ECO:0000259" key="1">
    <source>
        <dbReference type="Pfam" id="PF13482"/>
    </source>
</evidence>
<dbReference type="InterPro" id="IPR038720">
    <property type="entry name" value="YprB_RNase_H-like_dom"/>
</dbReference>
<dbReference type="GO" id="GO:0003676">
    <property type="term" value="F:nucleic acid binding"/>
    <property type="evidence" value="ECO:0007669"/>
    <property type="project" value="InterPro"/>
</dbReference>